<keyword evidence="5" id="KW-0963">Cytoplasm</keyword>
<evidence type="ECO:0000256" key="16">
    <source>
        <dbReference type="SAM" id="MobiDB-lite"/>
    </source>
</evidence>
<evidence type="ECO:0000256" key="10">
    <source>
        <dbReference type="ARBA" id="ARBA00023098"/>
    </source>
</evidence>
<dbReference type="GO" id="GO:0050220">
    <property type="term" value="F:prostaglandin-E synthase activity"/>
    <property type="evidence" value="ECO:0007669"/>
    <property type="project" value="UniProtKB-EC"/>
</dbReference>
<reference evidence="18 19" key="1">
    <citation type="submission" date="2019-04" db="EMBL/GenBank/DDBJ databases">
        <title>The sequence and de novo assembly of Takifugu bimaculatus genome using PacBio and Hi-C technologies.</title>
        <authorList>
            <person name="Xu P."/>
            <person name="Liu B."/>
            <person name="Zhou Z."/>
        </authorList>
    </citation>
    <scope>NUCLEOTIDE SEQUENCE [LARGE SCALE GENOMIC DNA]</scope>
    <source>
        <strain evidence="18">TB-2018</strain>
        <tissue evidence="18">Muscle</tissue>
    </source>
</reference>
<gene>
    <name evidence="18" type="ORF">fugu_007370</name>
</gene>
<evidence type="ECO:0000256" key="13">
    <source>
        <dbReference type="ARBA" id="ARBA00025733"/>
    </source>
</evidence>
<evidence type="ECO:0000256" key="14">
    <source>
        <dbReference type="ARBA" id="ARBA00040552"/>
    </source>
</evidence>
<dbReference type="PANTHER" id="PTHR22932:SF3">
    <property type="entry name" value="PROSTAGLANDIN E SYNTHASE 3"/>
    <property type="match status" value="1"/>
</dbReference>
<evidence type="ECO:0000256" key="11">
    <source>
        <dbReference type="ARBA" id="ARBA00023160"/>
    </source>
</evidence>
<keyword evidence="12" id="KW-0413">Isomerase</keyword>
<dbReference type="FunFam" id="2.60.40.790:FF:000003">
    <property type="entry name" value="prostaglandin E synthase 3"/>
    <property type="match status" value="1"/>
</dbReference>
<dbReference type="InterPro" id="IPR008978">
    <property type="entry name" value="HSP20-like_chaperone"/>
</dbReference>
<dbReference type="GO" id="GO:0006457">
    <property type="term" value="P:protein folding"/>
    <property type="evidence" value="ECO:0007669"/>
    <property type="project" value="TreeGrafter"/>
</dbReference>
<dbReference type="GO" id="GO:1905323">
    <property type="term" value="P:telomerase holoenzyme complex assembly"/>
    <property type="evidence" value="ECO:0007669"/>
    <property type="project" value="TreeGrafter"/>
</dbReference>
<protein>
    <recommendedName>
        <fullName evidence="14">Prostaglandin E synthase 3</fullName>
        <ecNumber evidence="4">5.3.99.3</ecNumber>
    </recommendedName>
    <alternativeName>
        <fullName evidence="15">Cytosolic prostaglandin E2 synthase</fullName>
    </alternativeName>
</protein>
<evidence type="ECO:0000256" key="12">
    <source>
        <dbReference type="ARBA" id="ARBA00023235"/>
    </source>
</evidence>
<dbReference type="InterPro" id="IPR045250">
    <property type="entry name" value="p23-like"/>
</dbReference>
<feature type="compositionally biased region" description="Acidic residues" evidence="16">
    <location>
        <begin position="137"/>
        <end position="149"/>
    </location>
</feature>
<dbReference type="EMBL" id="SWLE01000020">
    <property type="protein sequence ID" value="TNM87140.1"/>
    <property type="molecule type" value="Genomic_DNA"/>
</dbReference>
<name>A0A4Z2B836_9TELE</name>
<dbReference type="InterPro" id="IPR007052">
    <property type="entry name" value="CS_dom"/>
</dbReference>
<evidence type="ECO:0000256" key="5">
    <source>
        <dbReference type="ARBA" id="ARBA00022490"/>
    </source>
</evidence>
<dbReference type="PROSITE" id="PS51203">
    <property type="entry name" value="CS"/>
    <property type="match status" value="1"/>
</dbReference>
<keyword evidence="9" id="KW-0276">Fatty acid metabolism</keyword>
<dbReference type="GO" id="GO:0005634">
    <property type="term" value="C:nucleus"/>
    <property type="evidence" value="ECO:0007669"/>
    <property type="project" value="TreeGrafter"/>
</dbReference>
<proteinExistence type="inferred from homology"/>
<dbReference type="PANTHER" id="PTHR22932">
    <property type="entry name" value="TELOMERASE-BINDING PROTEIN P23 HSP90 CO-CHAPERONE"/>
    <property type="match status" value="1"/>
</dbReference>
<comment type="subcellular location">
    <subcellularLocation>
        <location evidence="2">Cytoplasm</location>
    </subcellularLocation>
</comment>
<evidence type="ECO:0000256" key="6">
    <source>
        <dbReference type="ARBA" id="ARBA00022501"/>
    </source>
</evidence>
<dbReference type="EC" id="5.3.99.3" evidence="4"/>
<sequence>MEIAQHAAARWYDRREAVFVEFCVEDSQDVKVNFDSSKFEFSCVTGAADKKHHNTVDLFSEINPKESKHKRTDRSVLCCLRKAQPGISWPRLTKLKEKVSWLSVDFNNWRNWEDDSDDDLSSFDKFSEMINKMGGDDLPDLEGVDDEVGPDPPPPPPFSDILGPSVLPVTTILDHPRHLCDSCLHPLPSAPPCVI</sequence>
<dbReference type="Proteomes" id="UP000516260">
    <property type="component" value="Chromosome 7"/>
</dbReference>
<dbReference type="SUPFAM" id="SSF49764">
    <property type="entry name" value="HSP20-like chaperones"/>
    <property type="match status" value="1"/>
</dbReference>
<keyword evidence="19" id="KW-1185">Reference proteome</keyword>
<comment type="pathway">
    <text evidence="3">Lipid metabolism; prostaglandin biosynthesis.</text>
</comment>
<dbReference type="GO" id="GO:0001516">
    <property type="term" value="P:prostaglandin biosynthetic process"/>
    <property type="evidence" value="ECO:0007669"/>
    <property type="project" value="UniProtKB-KW"/>
</dbReference>
<evidence type="ECO:0000313" key="18">
    <source>
        <dbReference type="EMBL" id="TNM87140.1"/>
    </source>
</evidence>
<dbReference type="AlphaFoldDB" id="A0A4Z2B836"/>
<dbReference type="GO" id="GO:0005829">
    <property type="term" value="C:cytosol"/>
    <property type="evidence" value="ECO:0007669"/>
    <property type="project" value="TreeGrafter"/>
</dbReference>
<evidence type="ECO:0000256" key="8">
    <source>
        <dbReference type="ARBA" id="ARBA00022585"/>
    </source>
</evidence>
<comment type="catalytic activity">
    <reaction evidence="1">
        <text>prostaglandin H2 = prostaglandin E2</text>
        <dbReference type="Rhea" id="RHEA:12893"/>
        <dbReference type="ChEBI" id="CHEBI:57405"/>
        <dbReference type="ChEBI" id="CHEBI:606564"/>
        <dbReference type="EC" id="5.3.99.3"/>
    </reaction>
</comment>
<feature type="region of interest" description="Disordered" evidence="16">
    <location>
        <begin position="134"/>
        <end position="162"/>
    </location>
</feature>
<keyword evidence="6" id="KW-0644">Prostaglandin metabolism</keyword>
<evidence type="ECO:0000256" key="1">
    <source>
        <dbReference type="ARBA" id="ARBA00000609"/>
    </source>
</evidence>
<evidence type="ECO:0000256" key="7">
    <source>
        <dbReference type="ARBA" id="ARBA00022516"/>
    </source>
</evidence>
<dbReference type="GO" id="GO:0051879">
    <property type="term" value="F:Hsp90 protein binding"/>
    <property type="evidence" value="ECO:0007669"/>
    <property type="project" value="InterPro"/>
</dbReference>
<comment type="caution">
    <text evidence="18">The sequence shown here is derived from an EMBL/GenBank/DDBJ whole genome shotgun (WGS) entry which is preliminary data.</text>
</comment>
<comment type="similarity">
    <text evidence="13">Belongs to the p23/wos2 family.</text>
</comment>
<dbReference type="Pfam" id="PF04969">
    <property type="entry name" value="CS"/>
    <property type="match status" value="1"/>
</dbReference>
<dbReference type="GO" id="GO:0007004">
    <property type="term" value="P:telomere maintenance via telomerase"/>
    <property type="evidence" value="ECO:0007669"/>
    <property type="project" value="TreeGrafter"/>
</dbReference>
<keyword evidence="8" id="KW-0643">Prostaglandin biosynthesis</keyword>
<organism evidence="18 19">
    <name type="scientific">Takifugu bimaculatus</name>
    <dbReference type="NCBI Taxonomy" id="433685"/>
    <lineage>
        <taxon>Eukaryota</taxon>
        <taxon>Metazoa</taxon>
        <taxon>Chordata</taxon>
        <taxon>Craniata</taxon>
        <taxon>Vertebrata</taxon>
        <taxon>Euteleostomi</taxon>
        <taxon>Actinopterygii</taxon>
        <taxon>Neopterygii</taxon>
        <taxon>Teleostei</taxon>
        <taxon>Neoteleostei</taxon>
        <taxon>Acanthomorphata</taxon>
        <taxon>Eupercaria</taxon>
        <taxon>Tetraodontiformes</taxon>
        <taxon>Tetradontoidea</taxon>
        <taxon>Tetraodontidae</taxon>
        <taxon>Takifugu</taxon>
    </lineage>
</organism>
<dbReference type="GO" id="GO:0051087">
    <property type="term" value="F:protein-folding chaperone binding"/>
    <property type="evidence" value="ECO:0007669"/>
    <property type="project" value="TreeGrafter"/>
</dbReference>
<dbReference type="GO" id="GO:0051131">
    <property type="term" value="P:chaperone-mediated protein complex assembly"/>
    <property type="evidence" value="ECO:0007669"/>
    <property type="project" value="TreeGrafter"/>
</dbReference>
<evidence type="ECO:0000256" key="3">
    <source>
        <dbReference type="ARBA" id="ARBA00004702"/>
    </source>
</evidence>
<evidence type="ECO:0000256" key="9">
    <source>
        <dbReference type="ARBA" id="ARBA00022832"/>
    </source>
</evidence>
<evidence type="ECO:0000313" key="19">
    <source>
        <dbReference type="Proteomes" id="UP000516260"/>
    </source>
</evidence>
<keyword evidence="10" id="KW-0443">Lipid metabolism</keyword>
<keyword evidence="7" id="KW-0444">Lipid biosynthesis</keyword>
<feature type="domain" description="CS" evidence="17">
    <location>
        <begin position="4"/>
        <end position="93"/>
    </location>
</feature>
<keyword evidence="11" id="KW-0275">Fatty acid biosynthesis</keyword>
<evidence type="ECO:0000256" key="4">
    <source>
        <dbReference type="ARBA" id="ARBA00012203"/>
    </source>
</evidence>
<evidence type="ECO:0000256" key="2">
    <source>
        <dbReference type="ARBA" id="ARBA00004496"/>
    </source>
</evidence>
<evidence type="ECO:0000259" key="17">
    <source>
        <dbReference type="PROSITE" id="PS51203"/>
    </source>
</evidence>
<evidence type="ECO:0000256" key="15">
    <source>
        <dbReference type="ARBA" id="ARBA00042997"/>
    </source>
</evidence>
<dbReference type="Gene3D" id="2.60.40.790">
    <property type="match status" value="1"/>
</dbReference>
<accession>A0A4Z2B836</accession>